<dbReference type="InterPro" id="IPR010287">
    <property type="entry name" value="DUF892_YciF-like"/>
</dbReference>
<organism evidence="1 2">
    <name type="scientific">Bordetella flabilis</name>
    <dbReference type="NCBI Taxonomy" id="463014"/>
    <lineage>
        <taxon>Bacteria</taxon>
        <taxon>Pseudomonadati</taxon>
        <taxon>Pseudomonadota</taxon>
        <taxon>Betaproteobacteria</taxon>
        <taxon>Burkholderiales</taxon>
        <taxon>Alcaligenaceae</taxon>
        <taxon>Bordetella</taxon>
    </lineage>
</organism>
<dbReference type="AlphaFoldDB" id="A0A193GHX0"/>
<evidence type="ECO:0000313" key="1">
    <source>
        <dbReference type="EMBL" id="ANN79036.1"/>
    </source>
</evidence>
<dbReference type="KEGG" id="bfz:BAU07_19665"/>
<gene>
    <name evidence="1" type="ORF">BAU07_19665</name>
</gene>
<dbReference type="EMBL" id="CP016172">
    <property type="protein sequence ID" value="ANN79036.1"/>
    <property type="molecule type" value="Genomic_DNA"/>
</dbReference>
<reference evidence="1 2" key="1">
    <citation type="submission" date="2016-06" db="EMBL/GenBank/DDBJ databases">
        <title>Complete genome sequences of Bordetella bronchialis and Bordetella flabilis.</title>
        <authorList>
            <person name="LiPuma J.J."/>
            <person name="Spilker T."/>
        </authorList>
    </citation>
    <scope>NUCLEOTIDE SEQUENCE [LARGE SCALE GENOMIC DNA]</scope>
    <source>
        <strain evidence="1 2">AU10664</strain>
    </source>
</reference>
<dbReference type="SUPFAM" id="SSF47240">
    <property type="entry name" value="Ferritin-like"/>
    <property type="match status" value="1"/>
</dbReference>
<name>A0A193GHX0_9BORD</name>
<dbReference type="CDD" id="cd00657">
    <property type="entry name" value="Ferritin_like"/>
    <property type="match status" value="1"/>
</dbReference>
<dbReference type="Pfam" id="PF05974">
    <property type="entry name" value="DUF892"/>
    <property type="match status" value="1"/>
</dbReference>
<dbReference type="Gene3D" id="1.20.1260.10">
    <property type="match status" value="1"/>
</dbReference>
<keyword evidence="2" id="KW-1185">Reference proteome</keyword>
<evidence type="ECO:0000313" key="2">
    <source>
        <dbReference type="Proteomes" id="UP000091926"/>
    </source>
</evidence>
<dbReference type="STRING" id="463014.BAU07_19665"/>
<proteinExistence type="predicted"/>
<accession>A0A193GHX0</accession>
<protein>
    <submittedName>
        <fullName evidence="1">Uncharacterized protein</fullName>
    </submittedName>
</protein>
<sequence length="180" mass="20343">MAMEASSTTMDREVMESHYMDWLRDAHAMEQQAESMLTAMAARIENYPDLKRRIEQHIDETREQARLIAECIQRRGGDTSMIKDLTGKAMAGMQGMANMFASDEIVKGGMLSYAFEHFEIASYSNLIEAARMVGDRETLAICERILPQEQAMADYLQHNMAGVSRRFLELAQQPGAKAKV</sequence>
<dbReference type="Proteomes" id="UP000091926">
    <property type="component" value="Chromosome"/>
</dbReference>
<dbReference type="InterPro" id="IPR012347">
    <property type="entry name" value="Ferritin-like"/>
</dbReference>
<dbReference type="InterPro" id="IPR009078">
    <property type="entry name" value="Ferritin-like_SF"/>
</dbReference>